<dbReference type="EMBL" id="AFCE01000014">
    <property type="protein sequence ID" value="EGL84265.1"/>
    <property type="molecule type" value="Genomic_DNA"/>
</dbReference>
<reference evidence="4" key="3">
    <citation type="submission" date="2021-08" db="EMBL/GenBank/DDBJ databases">
        <authorList>
            <person name="de Jong S."/>
            <person name="van den Broek M."/>
            <person name="Merkel A."/>
            <person name="de la Torre Cortes P."/>
            <person name="Kalamorz F."/>
            <person name="Cook G."/>
            <person name="van Loosdrecht M."/>
            <person name="McMillan D."/>
        </authorList>
    </citation>
    <scope>NUCLEOTIDE SEQUENCE</scope>
    <source>
        <strain evidence="4">TA2.A1</strain>
    </source>
</reference>
<dbReference type="InterPro" id="IPR036162">
    <property type="entry name" value="Resolvase-like_N_sf"/>
</dbReference>
<proteinExistence type="predicted"/>
<feature type="domain" description="Resolvase/invertase-type recombinase catalytic" evidence="2">
    <location>
        <begin position="2"/>
        <end position="54"/>
    </location>
</feature>
<reference evidence="4 6" key="2">
    <citation type="journal article" date="2020" name="Extremophiles">
        <title>Genomic analysis of Caldalkalibacillus thermarum TA2.A1 reveals aerobic alkaliphilic metabolism and evolutionary hallmarks linking alkaliphilic bacteria and plant life.</title>
        <authorList>
            <person name="de Jong S.I."/>
            <person name="van den Broek M.A."/>
            <person name="Merkel A.Y."/>
            <person name="de la Torre Cortes P."/>
            <person name="Kalamorz F."/>
            <person name="Cook G.M."/>
            <person name="van Loosdrecht M.C.M."/>
            <person name="McMillan D.G.G."/>
        </authorList>
    </citation>
    <scope>NUCLEOTIDE SEQUENCE [LARGE SCALE GENOMIC DNA]</scope>
    <source>
        <strain evidence="4 6">TA2.A1</strain>
    </source>
</reference>
<gene>
    <name evidence="3" type="ORF">CathTA2_0175</name>
    <name evidence="4" type="ORF">HUR95_15685</name>
</gene>
<evidence type="ECO:0000256" key="1">
    <source>
        <dbReference type="SAM" id="MobiDB-lite"/>
    </source>
</evidence>
<name>F5L315_CALTT</name>
<dbReference type="KEGG" id="cthu:HUR95_15685"/>
<dbReference type="GO" id="GO:0000150">
    <property type="term" value="F:DNA strand exchange activity"/>
    <property type="evidence" value="ECO:0007669"/>
    <property type="project" value="InterPro"/>
</dbReference>
<evidence type="ECO:0000313" key="6">
    <source>
        <dbReference type="Proteomes" id="UP000825179"/>
    </source>
</evidence>
<sequence>MYEVGYVRQSKERKDRESISPETQIEKIKQFAKLQETKVVKIFRDIDISGFRVH</sequence>
<feature type="compositionally biased region" description="Basic and acidic residues" evidence="1">
    <location>
        <begin position="9"/>
        <end position="20"/>
    </location>
</feature>
<dbReference type="PROSITE" id="PS51736">
    <property type="entry name" value="RECOMBINASES_3"/>
    <property type="match status" value="1"/>
</dbReference>
<evidence type="ECO:0000313" key="4">
    <source>
        <dbReference type="EMBL" id="QZT33648.1"/>
    </source>
</evidence>
<dbReference type="Proteomes" id="UP000825179">
    <property type="component" value="Chromosome"/>
</dbReference>
<accession>F5L315</accession>
<reference evidence="3 5" key="1">
    <citation type="journal article" date="2011" name="J. Bacteriol.">
        <title>Draft genome sequence of the thermoalkaliphilic Caldalkalibacillus thermarum strain TA2.A1.</title>
        <authorList>
            <person name="Kalamorz F."/>
            <person name="Keis S."/>
            <person name="McMillan D.G."/>
            <person name="Olsson K."/>
            <person name="Stanton J.A."/>
            <person name="Stockwell P."/>
            <person name="Black M.A."/>
            <person name="Klingeman D.M."/>
            <person name="Land M.L."/>
            <person name="Han C.S."/>
            <person name="Martin S.L."/>
            <person name="Becher S.A."/>
            <person name="Peddie C.J."/>
            <person name="Morgan H.W."/>
            <person name="Matthies D."/>
            <person name="Preiss L."/>
            <person name="Meier T."/>
            <person name="Brown S.D."/>
            <person name="Cook G.M."/>
        </authorList>
    </citation>
    <scope>NUCLEOTIDE SEQUENCE [LARGE SCALE GENOMIC DNA]</scope>
    <source>
        <strain evidence="3 5">TA2.A1</strain>
    </source>
</reference>
<dbReference type="EMBL" id="CP082237">
    <property type="protein sequence ID" value="QZT33648.1"/>
    <property type="molecule type" value="Genomic_DNA"/>
</dbReference>
<evidence type="ECO:0000259" key="2">
    <source>
        <dbReference type="PROSITE" id="PS51736"/>
    </source>
</evidence>
<dbReference type="RefSeq" id="WP_007502106.1">
    <property type="nucleotide sequence ID" value="NZ_AFCE01000014.1"/>
</dbReference>
<evidence type="ECO:0000313" key="5">
    <source>
        <dbReference type="Proteomes" id="UP000010716"/>
    </source>
</evidence>
<dbReference type="Proteomes" id="UP000010716">
    <property type="component" value="Unassembled WGS sequence"/>
</dbReference>
<dbReference type="InterPro" id="IPR006119">
    <property type="entry name" value="Resolv_N"/>
</dbReference>
<organism evidence="3 5">
    <name type="scientific">Caldalkalibacillus thermarum (strain TA2.A1)</name>
    <dbReference type="NCBI Taxonomy" id="986075"/>
    <lineage>
        <taxon>Bacteria</taxon>
        <taxon>Bacillati</taxon>
        <taxon>Bacillota</taxon>
        <taxon>Bacilli</taxon>
        <taxon>Bacillales</taxon>
        <taxon>Bacillaceae</taxon>
        <taxon>Caldalkalibacillus</taxon>
    </lineage>
</organism>
<evidence type="ECO:0000313" key="3">
    <source>
        <dbReference type="EMBL" id="EGL84265.1"/>
    </source>
</evidence>
<dbReference type="SUPFAM" id="SSF53041">
    <property type="entry name" value="Resolvase-like"/>
    <property type="match status" value="1"/>
</dbReference>
<feature type="region of interest" description="Disordered" evidence="1">
    <location>
        <begin position="1"/>
        <end position="20"/>
    </location>
</feature>
<dbReference type="OrthoDB" id="9811097at2"/>
<dbReference type="GO" id="GO:0003677">
    <property type="term" value="F:DNA binding"/>
    <property type="evidence" value="ECO:0007669"/>
    <property type="project" value="InterPro"/>
</dbReference>
<dbReference type="AlphaFoldDB" id="F5L315"/>
<keyword evidence="6" id="KW-1185">Reference proteome</keyword>
<dbReference type="Gene3D" id="3.40.50.1390">
    <property type="entry name" value="Resolvase, N-terminal catalytic domain"/>
    <property type="match status" value="1"/>
</dbReference>
<protein>
    <submittedName>
        <fullName evidence="4">Recombinase family protein</fullName>
    </submittedName>
</protein>
<dbReference type="Pfam" id="PF00239">
    <property type="entry name" value="Resolvase"/>
    <property type="match status" value="1"/>
</dbReference>